<accession>A0A419SB04</accession>
<comment type="caution">
    <text evidence="1">The sequence shown here is derived from an EMBL/GenBank/DDBJ whole genome shotgun (WGS) entry which is preliminary data.</text>
</comment>
<gene>
    <name evidence="1" type="ORF">BCY91_13545</name>
</gene>
<dbReference type="EMBL" id="MBTA01000002">
    <property type="protein sequence ID" value="RKD19610.1"/>
    <property type="molecule type" value="Genomic_DNA"/>
</dbReference>
<evidence type="ECO:0000313" key="1">
    <source>
        <dbReference type="EMBL" id="RKD19610.1"/>
    </source>
</evidence>
<evidence type="ECO:0000313" key="2">
    <source>
        <dbReference type="Proteomes" id="UP000283433"/>
    </source>
</evidence>
<proteinExistence type="predicted"/>
<reference evidence="1 2" key="1">
    <citation type="submission" date="2016-07" db="EMBL/GenBank/DDBJ databases">
        <title>Genome of Pelobium manganitolerans.</title>
        <authorList>
            <person name="Wu S."/>
            <person name="Wang G."/>
        </authorList>
    </citation>
    <scope>NUCLEOTIDE SEQUENCE [LARGE SCALE GENOMIC DNA]</scope>
    <source>
        <strain evidence="1 2">YS-25</strain>
    </source>
</reference>
<dbReference type="Proteomes" id="UP000283433">
    <property type="component" value="Unassembled WGS sequence"/>
</dbReference>
<dbReference type="AlphaFoldDB" id="A0A419SB04"/>
<name>A0A419SB04_9SPHI</name>
<keyword evidence="2" id="KW-1185">Reference proteome</keyword>
<sequence length="64" mass="7238">MPFQHSLSCPHAGQWHLLFFRKKVNKKLSPAQFAREGSAFTFSTCTANSKGEKELNISLCLRPD</sequence>
<organism evidence="1 2">
    <name type="scientific">Pelobium manganitolerans</name>
    <dbReference type="NCBI Taxonomy" id="1842495"/>
    <lineage>
        <taxon>Bacteria</taxon>
        <taxon>Pseudomonadati</taxon>
        <taxon>Bacteroidota</taxon>
        <taxon>Sphingobacteriia</taxon>
        <taxon>Sphingobacteriales</taxon>
        <taxon>Sphingobacteriaceae</taxon>
        <taxon>Pelobium</taxon>
    </lineage>
</organism>
<protein>
    <submittedName>
        <fullName evidence="1">Uncharacterized protein</fullName>
    </submittedName>
</protein>